<dbReference type="GO" id="GO:0015562">
    <property type="term" value="F:efflux transmembrane transporter activity"/>
    <property type="evidence" value="ECO:0007669"/>
    <property type="project" value="InterPro"/>
</dbReference>
<protein>
    <submittedName>
        <fullName evidence="4">Cobalt/zinc/cadmium efflux RND transporter,outermembrane pr</fullName>
    </submittedName>
</protein>
<dbReference type="Gene3D" id="1.20.1600.10">
    <property type="entry name" value="Outer membrane efflux proteins (OEP)"/>
    <property type="match status" value="1"/>
</dbReference>
<name>Q0VPR9_ALCBS</name>
<dbReference type="Pfam" id="PF02321">
    <property type="entry name" value="OEP"/>
    <property type="match status" value="2"/>
</dbReference>
<dbReference type="STRING" id="393595.ABO_1381"/>
<evidence type="ECO:0000313" key="4">
    <source>
        <dbReference type="EMBL" id="CAL16829.1"/>
    </source>
</evidence>
<dbReference type="RefSeq" id="WP_011588662.1">
    <property type="nucleotide sequence ID" value="NC_008260.1"/>
</dbReference>
<comment type="similarity">
    <text evidence="1">Belongs to the outer membrane factor (OMF) (TC 1.B.17) family.</text>
</comment>
<dbReference type="OrthoDB" id="9791261at2"/>
<keyword evidence="5" id="KW-1185">Reference proteome</keyword>
<keyword evidence="2" id="KW-0175">Coiled coil</keyword>
<reference evidence="4 5" key="1">
    <citation type="journal article" date="2006" name="Nat. Biotechnol.">
        <title>Genome sequence of the ubiquitous hydrocarbon-degrading marine bacterium Alcanivorax borkumensis.</title>
        <authorList>
            <person name="Schneiker S."/>
            <person name="Martins dos Santos V.A.P."/>
            <person name="Bartels D."/>
            <person name="Bekel T."/>
            <person name="Brecht M."/>
            <person name="Buhrmester J."/>
            <person name="Chernikova T.N."/>
            <person name="Denaro R."/>
            <person name="Ferrer M."/>
            <person name="Gertler C."/>
            <person name="Goesmann A."/>
            <person name="Golyshina O.V."/>
            <person name="Kaminski F."/>
            <person name="Khachane A.N."/>
            <person name="Lang S."/>
            <person name="Linke B."/>
            <person name="McHardy A.C."/>
            <person name="Meyer F."/>
            <person name="Nechitaylo T."/>
            <person name="Puehler A."/>
            <person name="Regenhardt D."/>
            <person name="Rupp O."/>
            <person name="Sabirova J.S."/>
            <person name="Selbitschka W."/>
            <person name="Yakimov M.M."/>
            <person name="Timmis K.N."/>
            <person name="Vorhoelter F.-J."/>
            <person name="Weidner S."/>
            <person name="Kaiser O."/>
            <person name="Golyshin P.N."/>
        </authorList>
    </citation>
    <scope>NUCLEOTIDE SEQUENCE [LARGE SCALE GENOMIC DNA]</scope>
    <source>
        <strain evidence="5">ATCC 700651 / DSM 11573 / NCIMB 13689 / SK2</strain>
    </source>
</reference>
<dbReference type="SUPFAM" id="SSF56954">
    <property type="entry name" value="Outer membrane efflux proteins (OEP)"/>
    <property type="match status" value="1"/>
</dbReference>
<dbReference type="PANTHER" id="PTHR30203">
    <property type="entry name" value="OUTER MEMBRANE CATION EFFLUX PROTEIN"/>
    <property type="match status" value="1"/>
</dbReference>
<evidence type="ECO:0000256" key="1">
    <source>
        <dbReference type="ARBA" id="ARBA00007613"/>
    </source>
</evidence>
<organism evidence="4 5">
    <name type="scientific">Alcanivorax borkumensis (strain ATCC 700651 / DSM 11573 / NCIMB 13689 / SK2)</name>
    <dbReference type="NCBI Taxonomy" id="393595"/>
    <lineage>
        <taxon>Bacteria</taxon>
        <taxon>Pseudomonadati</taxon>
        <taxon>Pseudomonadota</taxon>
        <taxon>Gammaproteobacteria</taxon>
        <taxon>Oceanospirillales</taxon>
        <taxon>Alcanivoracaceae</taxon>
        <taxon>Alcanivorax</taxon>
    </lineage>
</organism>
<dbReference type="PANTHER" id="PTHR30203:SF24">
    <property type="entry name" value="BLR4935 PROTEIN"/>
    <property type="match status" value="1"/>
</dbReference>
<dbReference type="KEGG" id="abo:ABO_1381"/>
<dbReference type="AlphaFoldDB" id="Q0VPR9"/>
<evidence type="ECO:0000256" key="2">
    <source>
        <dbReference type="SAM" id="Coils"/>
    </source>
</evidence>
<accession>Q0VPR9</accession>
<dbReference type="eggNOG" id="COG1538">
    <property type="taxonomic scope" value="Bacteria"/>
</dbReference>
<feature type="coiled-coil region" evidence="2">
    <location>
        <begin position="149"/>
        <end position="176"/>
    </location>
</feature>
<dbReference type="InterPro" id="IPR010131">
    <property type="entry name" value="MdtP/NodT-like"/>
</dbReference>
<evidence type="ECO:0000256" key="3">
    <source>
        <dbReference type="SAM" id="SignalP"/>
    </source>
</evidence>
<dbReference type="Proteomes" id="UP000008871">
    <property type="component" value="Chromosome"/>
</dbReference>
<sequence>MKCRTSGWRLVASSLLCLFAPGHLIAGNTSVPMGTEITLQDVLSRTVEQNPALGVYPYRLRAADAAVLQSSLGPQPELSVEVENIAGDAPLNGVEGAQITVALSQLIELGNKRNSRNEVATRALNTEQQGYAIARLDVLGEAVTRYIALARFEEELALAERTLALAEKAKQAARRRVNAGAASKADLTRMTLASRHADIARRRADMERGRASQQLAALWGQQGADQLHPATSLRPLPKLPPREQILDQLEQAPQLLQLASETRLHAAQSRLANARGSRDVTVSVGARHDRVDNNNTLVLGFSVPLGLKNPNRGNIARAESQLAASEAQLQARRIELVATLDTLYRSLNLLREELALIDESALPLARQLYADIQKGYRSGRYSLLELIDAQQEQLNLEYRAINLAAQFHLQRNELERLTGLPFSQADEQEISQ</sequence>
<gene>
    <name evidence="4" type="primary">czcC3</name>
    <name evidence="4" type="ordered locus">ABO_1381</name>
</gene>
<dbReference type="EMBL" id="AM286690">
    <property type="protein sequence ID" value="CAL16829.1"/>
    <property type="molecule type" value="Genomic_DNA"/>
</dbReference>
<dbReference type="HOGENOM" id="CLU_012817_14_2_6"/>
<keyword evidence="3" id="KW-0732">Signal</keyword>
<feature type="signal peptide" evidence="3">
    <location>
        <begin position="1"/>
        <end position="26"/>
    </location>
</feature>
<dbReference type="InterPro" id="IPR003423">
    <property type="entry name" value="OMP_efflux"/>
</dbReference>
<evidence type="ECO:0000313" key="5">
    <source>
        <dbReference type="Proteomes" id="UP000008871"/>
    </source>
</evidence>
<proteinExistence type="inferred from homology"/>
<feature type="chain" id="PRO_5004178936" evidence="3">
    <location>
        <begin position="27"/>
        <end position="432"/>
    </location>
</feature>